<accession>A0A194Q6V6</accession>
<dbReference type="PROSITE" id="PS00640">
    <property type="entry name" value="THIOL_PROTEASE_ASN"/>
    <property type="match status" value="1"/>
</dbReference>
<reference evidence="4 5" key="1">
    <citation type="journal article" date="2015" name="Nat. Commun.">
        <title>Outbred genome sequencing and CRISPR/Cas9 gene editing in butterflies.</title>
        <authorList>
            <person name="Li X."/>
            <person name="Fan D."/>
            <person name="Zhang W."/>
            <person name="Liu G."/>
            <person name="Zhang L."/>
            <person name="Zhao L."/>
            <person name="Fang X."/>
            <person name="Chen L."/>
            <person name="Dong Y."/>
            <person name="Chen Y."/>
            <person name="Ding Y."/>
            <person name="Zhao R."/>
            <person name="Feng M."/>
            <person name="Zhu Y."/>
            <person name="Feng Y."/>
            <person name="Jiang X."/>
            <person name="Zhu D."/>
            <person name="Xiang H."/>
            <person name="Feng X."/>
            <person name="Li S."/>
            <person name="Wang J."/>
            <person name="Zhang G."/>
            <person name="Kronforst M.R."/>
            <person name="Wang W."/>
        </authorList>
    </citation>
    <scope>NUCLEOTIDE SEQUENCE [LARGE SCALE GENOMIC DNA]</scope>
    <source>
        <strain evidence="4">Ya'a_city_454_Px</strain>
        <tissue evidence="4">Whole body</tissue>
    </source>
</reference>
<proteinExistence type="inferred from homology"/>
<evidence type="ECO:0000259" key="3">
    <source>
        <dbReference type="SMART" id="SM00645"/>
    </source>
</evidence>
<name>A0A194Q6V6_PAPXU</name>
<dbReference type="PROSITE" id="PS00639">
    <property type="entry name" value="THIOL_PROTEASE_HIS"/>
    <property type="match status" value="1"/>
</dbReference>
<evidence type="ECO:0000313" key="4">
    <source>
        <dbReference type="EMBL" id="KPJ00735.1"/>
    </source>
</evidence>
<evidence type="ECO:0000313" key="5">
    <source>
        <dbReference type="Proteomes" id="UP000053268"/>
    </source>
</evidence>
<organism evidence="4 5">
    <name type="scientific">Papilio xuthus</name>
    <name type="common">Asian swallowtail butterfly</name>
    <dbReference type="NCBI Taxonomy" id="66420"/>
    <lineage>
        <taxon>Eukaryota</taxon>
        <taxon>Metazoa</taxon>
        <taxon>Ecdysozoa</taxon>
        <taxon>Arthropoda</taxon>
        <taxon>Hexapoda</taxon>
        <taxon>Insecta</taxon>
        <taxon>Pterygota</taxon>
        <taxon>Neoptera</taxon>
        <taxon>Endopterygota</taxon>
        <taxon>Lepidoptera</taxon>
        <taxon>Glossata</taxon>
        <taxon>Ditrysia</taxon>
        <taxon>Papilionoidea</taxon>
        <taxon>Papilionidae</taxon>
        <taxon>Papilioninae</taxon>
        <taxon>Papilio</taxon>
    </lineage>
</organism>
<dbReference type="PANTHER" id="PTHR12411">
    <property type="entry name" value="CYSTEINE PROTEASE FAMILY C1-RELATED"/>
    <property type="match status" value="1"/>
</dbReference>
<dbReference type="PRINTS" id="PR00705">
    <property type="entry name" value="PAPAIN"/>
</dbReference>
<feature type="domain" description="Peptidase C1A papain C-terminal" evidence="3">
    <location>
        <begin position="73"/>
        <end position="367"/>
    </location>
</feature>
<comment type="similarity">
    <text evidence="1">Belongs to the peptidase C1 family.</text>
</comment>
<dbReference type="CDD" id="cd02620">
    <property type="entry name" value="Peptidase_C1A_CathepsinB"/>
    <property type="match status" value="1"/>
</dbReference>
<dbReference type="InterPro" id="IPR038765">
    <property type="entry name" value="Papain-like_cys_pep_sf"/>
</dbReference>
<dbReference type="Gene3D" id="3.90.70.10">
    <property type="entry name" value="Cysteine proteinases"/>
    <property type="match status" value="2"/>
</dbReference>
<dbReference type="Pfam" id="PF00112">
    <property type="entry name" value="Peptidase_C1"/>
    <property type="match status" value="2"/>
</dbReference>
<dbReference type="EMBL" id="KQ459460">
    <property type="protein sequence ID" value="KPJ00735.1"/>
    <property type="molecule type" value="Genomic_DNA"/>
</dbReference>
<dbReference type="AlphaFoldDB" id="A0A194Q6V6"/>
<sequence>MNTDWHCEDDPCLMSSSVVEGVNRGGSSWRAYNYPEFRNKKLKEGLIYKLGTFPLNAETRRMGPLRYDKDVPYPTQFDARTRWPGFISPIVDQGWCGSDWAVSLAGVASDRFAIQSNGAENMVLSPQTLLSCNVRAQQGCHGGHIDVAWNFARGHGLVDEKCFPYKASVTRCPFRPRGNLIQDGCMPLVKRRTSRYKLGPPAKLSHEKDIMYDIMESGPVQVDEKCFPYKASVTRCPFRPRGNLIQDGCMPLVKRRTSRYKLGPPAKLSHEKDIMYDIMESGPVQAVMTVYQDFFHYRDGVYRRSYHGNNELKGFHSVRIIGWGEDRGDRYWVVANSWGRQWGENGYFRIARGSNEADIESFVVTGLSDVTEANQK</sequence>
<evidence type="ECO:0000256" key="1">
    <source>
        <dbReference type="ARBA" id="ARBA00008455"/>
    </source>
</evidence>
<dbReference type="GO" id="GO:0008234">
    <property type="term" value="F:cysteine-type peptidase activity"/>
    <property type="evidence" value="ECO:0007669"/>
    <property type="project" value="InterPro"/>
</dbReference>
<keyword evidence="2" id="KW-1015">Disulfide bond</keyword>
<dbReference type="GO" id="GO:0006508">
    <property type="term" value="P:proteolysis"/>
    <property type="evidence" value="ECO:0007669"/>
    <property type="project" value="InterPro"/>
</dbReference>
<dbReference type="InterPro" id="IPR025661">
    <property type="entry name" value="Pept_asp_AS"/>
</dbReference>
<dbReference type="Proteomes" id="UP000053268">
    <property type="component" value="Unassembled WGS sequence"/>
</dbReference>
<dbReference type="InterPro" id="IPR025660">
    <property type="entry name" value="Pept_his_AS"/>
</dbReference>
<dbReference type="SMART" id="SM00645">
    <property type="entry name" value="Pept_C1"/>
    <property type="match status" value="1"/>
</dbReference>
<dbReference type="SUPFAM" id="SSF54001">
    <property type="entry name" value="Cysteine proteinases"/>
    <property type="match status" value="1"/>
</dbReference>
<evidence type="ECO:0000256" key="2">
    <source>
        <dbReference type="ARBA" id="ARBA00023157"/>
    </source>
</evidence>
<dbReference type="InterPro" id="IPR013128">
    <property type="entry name" value="Peptidase_C1A"/>
</dbReference>
<gene>
    <name evidence="4" type="ORF">RR46_07574</name>
</gene>
<protein>
    <submittedName>
        <fullName evidence="4">Tubulointerstitial nephritis antigen</fullName>
    </submittedName>
</protein>
<dbReference type="InterPro" id="IPR000668">
    <property type="entry name" value="Peptidase_C1A_C"/>
</dbReference>
<keyword evidence="5" id="KW-1185">Reference proteome</keyword>